<dbReference type="GO" id="GO:0046872">
    <property type="term" value="F:metal ion binding"/>
    <property type="evidence" value="ECO:0007669"/>
    <property type="project" value="UniProtKB-UniRule"/>
</dbReference>
<evidence type="ECO:0000256" key="3">
    <source>
        <dbReference type="ARBA" id="ARBA00022670"/>
    </source>
</evidence>
<dbReference type="AlphaFoldDB" id="A0A916QID9"/>
<evidence type="ECO:0000259" key="8">
    <source>
        <dbReference type="Pfam" id="PF00557"/>
    </source>
</evidence>
<feature type="domain" description="Peptidase M24" evidence="8">
    <location>
        <begin position="11"/>
        <end position="239"/>
    </location>
</feature>
<dbReference type="EMBL" id="BMAQ01000061">
    <property type="protein sequence ID" value="GFR39573.1"/>
    <property type="molecule type" value="Genomic_DNA"/>
</dbReference>
<dbReference type="GO" id="GO:0006508">
    <property type="term" value="P:proteolysis"/>
    <property type="evidence" value="ECO:0007669"/>
    <property type="project" value="UniProtKB-KW"/>
</dbReference>
<feature type="binding site" evidence="6">
    <location>
        <position position="76"/>
    </location>
    <ligand>
        <name>substrate</name>
    </ligand>
</feature>
<proteinExistence type="inferred from homology"/>
<comment type="function">
    <text evidence="1 6">Removes the N-terminal methionine from nascent proteins. The N-terminal methionine is often cleaved when the second residue in the primary sequence is small and uncharged (Met-Ala-, Cys, Gly, Pro, Ser, Thr, or Val). Requires deformylation of the N(alpha)-formylated initiator methionine before it can be hydrolyzed.</text>
</comment>
<reference evidence="9" key="2">
    <citation type="journal article" date="2021" name="Data Brief">
        <title>Draft genome sequence data of the facultative, thermophilic, xylanolytic bacterium Paenibacillus sp. strain DA-C8.</title>
        <authorList>
            <person name="Chhe C."/>
            <person name="Uke A."/>
            <person name="Baramee S."/>
            <person name="Ungkulpasvich U."/>
            <person name="Tachaapaikoon C."/>
            <person name="Pason P."/>
            <person name="Waeonukul R."/>
            <person name="Ratanakhanokchai K."/>
            <person name="Kosugi A."/>
        </authorList>
    </citation>
    <scope>NUCLEOTIDE SEQUENCE</scope>
    <source>
        <strain evidence="9">DA-C8</strain>
    </source>
</reference>
<dbReference type="InterPro" id="IPR036005">
    <property type="entry name" value="Creatinase/aminopeptidase-like"/>
</dbReference>
<keyword evidence="5 6" id="KW-0378">Hydrolase</keyword>
<reference evidence="9" key="1">
    <citation type="submission" date="2020-08" db="EMBL/GenBank/DDBJ databases">
        <authorList>
            <person name="Uke A."/>
            <person name="Chhe C."/>
            <person name="Baramee S."/>
            <person name="Kosugi A."/>
        </authorList>
    </citation>
    <scope>NUCLEOTIDE SEQUENCE</scope>
    <source>
        <strain evidence="9">DA-C8</strain>
    </source>
</reference>
<dbReference type="CDD" id="cd01086">
    <property type="entry name" value="MetAP1"/>
    <property type="match status" value="1"/>
</dbReference>
<feature type="binding site" evidence="6">
    <location>
        <position position="104"/>
    </location>
    <ligand>
        <name>a divalent metal cation</name>
        <dbReference type="ChEBI" id="CHEBI:60240"/>
        <label>1</label>
    </ligand>
</feature>
<evidence type="ECO:0000256" key="1">
    <source>
        <dbReference type="ARBA" id="ARBA00002521"/>
    </source>
</evidence>
<comment type="similarity">
    <text evidence="6">Belongs to the peptidase M24A family. Methionine aminopeptidase type 1 subfamily.</text>
</comment>
<feature type="binding site" evidence="6">
    <location>
        <position position="232"/>
    </location>
    <ligand>
        <name>a divalent metal cation</name>
        <dbReference type="ChEBI" id="CHEBI:60240"/>
        <label>2</label>
        <note>catalytic</note>
    </ligand>
</feature>
<evidence type="ECO:0000256" key="2">
    <source>
        <dbReference type="ARBA" id="ARBA00022438"/>
    </source>
</evidence>
<name>A0A916QID9_9BACL</name>
<evidence type="ECO:0000256" key="6">
    <source>
        <dbReference type="HAMAP-Rule" id="MF_01974"/>
    </source>
</evidence>
<dbReference type="HAMAP" id="MF_01974">
    <property type="entry name" value="MetAP_1"/>
    <property type="match status" value="1"/>
</dbReference>
<comment type="cofactor">
    <cofactor evidence="6">
        <name>Co(2+)</name>
        <dbReference type="ChEBI" id="CHEBI:48828"/>
    </cofactor>
    <cofactor evidence="6">
        <name>Zn(2+)</name>
        <dbReference type="ChEBI" id="CHEBI:29105"/>
    </cofactor>
    <cofactor evidence="6">
        <name>Mn(2+)</name>
        <dbReference type="ChEBI" id="CHEBI:29035"/>
    </cofactor>
    <cofactor evidence="6">
        <name>Fe(2+)</name>
        <dbReference type="ChEBI" id="CHEBI:29033"/>
    </cofactor>
    <text evidence="6">Binds 2 divalent metal cations per subunit. Has a high-affinity and a low affinity metal-binding site. The true nature of the physiological cofactor is under debate. The enzyme is active with cobalt, zinc, manganese or divalent iron ions. Most likely, methionine aminopeptidases function as mononuclear Fe(2+)-metalloproteases under physiological conditions, and the catalytically relevant metal-binding site has been assigned to the histidine-containing high-affinity site.</text>
</comment>
<keyword evidence="4 6" id="KW-0479">Metal-binding</keyword>
<feature type="binding site" evidence="6">
    <location>
        <position position="93"/>
    </location>
    <ligand>
        <name>a divalent metal cation</name>
        <dbReference type="ChEBI" id="CHEBI:60240"/>
        <label>1</label>
    </ligand>
</feature>
<dbReference type="InterPro" id="IPR002467">
    <property type="entry name" value="Pept_M24A_MAP1"/>
</dbReference>
<feature type="binding site" evidence="6">
    <location>
        <position position="232"/>
    </location>
    <ligand>
        <name>a divalent metal cation</name>
        <dbReference type="ChEBI" id="CHEBI:60240"/>
        <label>1</label>
    </ligand>
</feature>
<accession>A0A916QID9</accession>
<feature type="binding site" evidence="6">
    <location>
        <position position="174"/>
    </location>
    <ligand>
        <name>substrate</name>
    </ligand>
</feature>
<evidence type="ECO:0000313" key="9">
    <source>
        <dbReference type="EMBL" id="GFR39573.1"/>
    </source>
</evidence>
<dbReference type="GO" id="GO:0070006">
    <property type="term" value="F:metalloaminopeptidase activity"/>
    <property type="evidence" value="ECO:0007669"/>
    <property type="project" value="UniProtKB-UniRule"/>
</dbReference>
<dbReference type="Proteomes" id="UP000654993">
    <property type="component" value="Unassembled WGS sequence"/>
</dbReference>
<dbReference type="Gene3D" id="3.90.230.10">
    <property type="entry name" value="Creatinase/methionine aminopeptidase superfamily"/>
    <property type="match status" value="1"/>
</dbReference>
<dbReference type="PRINTS" id="PR00599">
    <property type="entry name" value="MAPEPTIDASE"/>
</dbReference>
<dbReference type="InterPro" id="IPR001714">
    <property type="entry name" value="Pept_M24_MAP"/>
</dbReference>
<dbReference type="GO" id="GO:0004239">
    <property type="term" value="F:initiator methionyl aminopeptidase activity"/>
    <property type="evidence" value="ECO:0007669"/>
    <property type="project" value="UniProtKB-UniRule"/>
</dbReference>
<gene>
    <name evidence="6" type="primary">map</name>
    <name evidence="9" type="ORF">PRECH8_28690</name>
</gene>
<dbReference type="PANTHER" id="PTHR43330:SF13">
    <property type="entry name" value="METHIONINE AMINOPEPTIDASE 2"/>
    <property type="match status" value="1"/>
</dbReference>
<comment type="subunit">
    <text evidence="6">Monomer.</text>
</comment>
<feature type="binding site" evidence="6">
    <location>
        <position position="201"/>
    </location>
    <ligand>
        <name>a divalent metal cation</name>
        <dbReference type="ChEBI" id="CHEBI:60240"/>
        <label>2</label>
        <note>catalytic</note>
    </ligand>
</feature>
<feature type="binding site" evidence="6">
    <location>
        <position position="167"/>
    </location>
    <ligand>
        <name>a divalent metal cation</name>
        <dbReference type="ChEBI" id="CHEBI:60240"/>
        <label>2</label>
        <note>catalytic</note>
    </ligand>
</feature>
<dbReference type="PANTHER" id="PTHR43330">
    <property type="entry name" value="METHIONINE AMINOPEPTIDASE"/>
    <property type="match status" value="1"/>
</dbReference>
<comment type="catalytic activity">
    <reaction evidence="6 7">
        <text>Release of N-terminal amino acids, preferentially methionine, from peptides and arylamides.</text>
        <dbReference type="EC" id="3.4.11.18"/>
    </reaction>
</comment>
<evidence type="ECO:0000256" key="4">
    <source>
        <dbReference type="ARBA" id="ARBA00022723"/>
    </source>
</evidence>
<evidence type="ECO:0000256" key="5">
    <source>
        <dbReference type="ARBA" id="ARBA00022801"/>
    </source>
</evidence>
<dbReference type="InterPro" id="IPR000994">
    <property type="entry name" value="Pept_M24"/>
</dbReference>
<keyword evidence="10" id="KW-1185">Reference proteome</keyword>
<keyword evidence="3 6" id="KW-0645">Protease</keyword>
<comment type="caution">
    <text evidence="9">The sequence shown here is derived from an EMBL/GenBank/DDBJ whole genome shotgun (WGS) entry which is preliminary data.</text>
</comment>
<dbReference type="Pfam" id="PF00557">
    <property type="entry name" value="Peptidase_M24"/>
    <property type="match status" value="1"/>
</dbReference>
<sequence length="249" mass="27660">MIAGSQKDIEGLKAIGRIVALTIKEMREAVRPGMTTKELDELGGKILKRYGANSAPMLTYDFPGYTCISVNQEAAHGIPGDRVIREGDVVNIDVSAEKDGYYADAGQSFQVPPHDPKITKLCEYTEQTMMKVIQQLRHGVRLNEIGRIIQEEAAKGGYSVIRNLCSHGIGRGLHEYPKEIEPVYNKHDKRRLKEGLVITVEPFLSTGPDFVVGMPDGWTLVLPEPGYVAQYEHTIIITKDEPIITTLLE</sequence>
<keyword evidence="2 6" id="KW-0031">Aminopeptidase</keyword>
<feature type="binding site" evidence="6">
    <location>
        <position position="104"/>
    </location>
    <ligand>
        <name>a divalent metal cation</name>
        <dbReference type="ChEBI" id="CHEBI:60240"/>
        <label>2</label>
        <note>catalytic</note>
    </ligand>
</feature>
<evidence type="ECO:0000256" key="7">
    <source>
        <dbReference type="RuleBase" id="RU003653"/>
    </source>
</evidence>
<organism evidence="9 10">
    <name type="scientific">Insulibacter thermoxylanivorax</name>
    <dbReference type="NCBI Taxonomy" id="2749268"/>
    <lineage>
        <taxon>Bacteria</taxon>
        <taxon>Bacillati</taxon>
        <taxon>Bacillota</taxon>
        <taxon>Bacilli</taxon>
        <taxon>Bacillales</taxon>
        <taxon>Paenibacillaceae</taxon>
        <taxon>Insulibacter</taxon>
    </lineage>
</organism>
<dbReference type="SUPFAM" id="SSF55920">
    <property type="entry name" value="Creatinase/aminopeptidase"/>
    <property type="match status" value="1"/>
</dbReference>
<protein>
    <recommendedName>
        <fullName evidence="6 7">Methionine aminopeptidase</fullName>
        <shortName evidence="6">MAP</shortName>
        <shortName evidence="6">MetAP</shortName>
        <ecNumber evidence="6 7">3.4.11.18</ecNumber>
    </recommendedName>
    <alternativeName>
        <fullName evidence="6">Peptidase M</fullName>
    </alternativeName>
</protein>
<dbReference type="EC" id="3.4.11.18" evidence="6 7"/>
<evidence type="ECO:0000313" key="10">
    <source>
        <dbReference type="Proteomes" id="UP000654993"/>
    </source>
</evidence>
<dbReference type="NCBIfam" id="TIGR00500">
    <property type="entry name" value="met_pdase_I"/>
    <property type="match status" value="1"/>
</dbReference>
<dbReference type="RefSeq" id="WP_200967762.1">
    <property type="nucleotide sequence ID" value="NZ_BMAQ01000061.1"/>
</dbReference>